<accession>A0AAW5MCZ6</accession>
<sequence>MSKLPELDTSKQDWASEFIANVDSIVSFILPASISAKSLSEYVAGLSNTNGGYILVGAYSEFGRGVGFQNVSPELIEDAGELLLNVSYETVEHTFRLQKVYLFKVYQSESLALSDGRAFIIKDGKPILMPEKTLLNQLGLGVDSALINMLSNQITNQSKQITNQSLKLDEQSEQISTLTKDLREKAKLKNQLLGLTVGGVIGAIIGWVLSIGLDKLFGIS</sequence>
<gene>
    <name evidence="2" type="ORF">NS965_11560</name>
</gene>
<keyword evidence="1" id="KW-0812">Transmembrane</keyword>
<keyword evidence="1" id="KW-1133">Transmembrane helix</keyword>
<evidence type="ECO:0000313" key="3">
    <source>
        <dbReference type="Proteomes" id="UP001204061"/>
    </source>
</evidence>
<evidence type="ECO:0008006" key="4">
    <source>
        <dbReference type="Google" id="ProtNLM"/>
    </source>
</evidence>
<keyword evidence="1" id="KW-0472">Membrane</keyword>
<reference evidence="2" key="1">
    <citation type="submission" date="2022-08" db="EMBL/GenBank/DDBJ databases">
        <title>A global survey of hypervirulent Aeromonas hydrophila identified this emerging pathogen in farmed fish in the lower Mekong River basin.</title>
        <authorList>
            <person name="Xu T."/>
            <person name="Rasmussen-Ivey C.R."/>
            <person name="Moen F.S."/>
            <person name="Fernandez Bravo A."/>
            <person name="Lamy B."/>
            <person name="Beaz-Hidalgo R."/>
            <person name="Khan C.D."/>
            <person name="Castro Escarpulli G."/>
            <person name="Yasin I.S.M."/>
            <person name="Figueras M.J."/>
            <person name="Azzam Sayuti M."/>
            <person name="Karim M.M."/>
            <person name="Alam K.M."/>
            <person name="Le T.T.T."/>
            <person name="Thao N.H.P."/>
            <person name="Addo S."/>
            <person name="Duodu S."/>
            <person name="Ali S."/>
            <person name="Mey S."/>
            <person name="Somony T."/>
            <person name="Liles M.R."/>
        </authorList>
    </citation>
    <scope>NUCLEOTIDE SEQUENCE</scope>
    <source>
        <strain evidence="2">0.14</strain>
    </source>
</reference>
<dbReference type="Gene3D" id="3.30.950.30">
    <property type="entry name" value="Schlafen, AAA domain"/>
    <property type="match status" value="1"/>
</dbReference>
<name>A0AAW5MCZ6_AERVE</name>
<dbReference type="EMBL" id="JANLFC010000032">
    <property type="protein sequence ID" value="MCR4449018.1"/>
    <property type="molecule type" value="Genomic_DNA"/>
</dbReference>
<comment type="caution">
    <text evidence="2">The sequence shown here is derived from an EMBL/GenBank/DDBJ whole genome shotgun (WGS) entry which is preliminary data.</text>
</comment>
<feature type="transmembrane region" description="Helical" evidence="1">
    <location>
        <begin position="192"/>
        <end position="213"/>
    </location>
</feature>
<evidence type="ECO:0000256" key="1">
    <source>
        <dbReference type="SAM" id="Phobius"/>
    </source>
</evidence>
<evidence type="ECO:0000313" key="2">
    <source>
        <dbReference type="EMBL" id="MCR4449018.1"/>
    </source>
</evidence>
<proteinExistence type="predicted"/>
<dbReference type="RefSeq" id="WP_257725446.1">
    <property type="nucleotide sequence ID" value="NZ_JANLFC010000032.1"/>
</dbReference>
<organism evidence="2 3">
    <name type="scientific">Aeromonas veronii</name>
    <dbReference type="NCBI Taxonomy" id="654"/>
    <lineage>
        <taxon>Bacteria</taxon>
        <taxon>Pseudomonadati</taxon>
        <taxon>Pseudomonadota</taxon>
        <taxon>Gammaproteobacteria</taxon>
        <taxon>Aeromonadales</taxon>
        <taxon>Aeromonadaceae</taxon>
        <taxon>Aeromonas</taxon>
    </lineage>
</organism>
<dbReference type="AlphaFoldDB" id="A0AAW5MCZ6"/>
<dbReference type="Proteomes" id="UP001204061">
    <property type="component" value="Unassembled WGS sequence"/>
</dbReference>
<dbReference type="InterPro" id="IPR038461">
    <property type="entry name" value="Schlafen_AlbA_2_dom_sf"/>
</dbReference>
<protein>
    <recommendedName>
        <fullName evidence="4">Schlafen AlbA-2 domain-containing protein</fullName>
    </recommendedName>
</protein>